<dbReference type="Proteomes" id="UP001497482">
    <property type="component" value="Chromosome 17"/>
</dbReference>
<sequence>MPFHQRSIEPRRVARLSSSRDGCGKVGDQSGGRKPKKPVLFSALDEVSCHVLINLIHQLSDLSRHASDVFLGIEMEAGMVFRRSCRIQARLQGLQGAARHLDHKKVKIRKFTAGFKDPLRNFYGGGSLLLAK</sequence>
<evidence type="ECO:0000313" key="1">
    <source>
        <dbReference type="EMBL" id="CAL1586460.1"/>
    </source>
</evidence>
<gene>
    <name evidence="1" type="ORF">KC01_LOCUS16516</name>
</gene>
<dbReference type="PANTHER" id="PTHR23039">
    <property type="entry name" value="NANCE-HORAN SYNDROME PROTEIN"/>
    <property type="match status" value="1"/>
</dbReference>
<reference evidence="1 2" key="1">
    <citation type="submission" date="2024-04" db="EMBL/GenBank/DDBJ databases">
        <authorList>
            <person name="Waldvogel A.-M."/>
            <person name="Schoenle A."/>
        </authorList>
    </citation>
    <scope>NUCLEOTIDE SEQUENCE [LARGE SCALE GENOMIC DNA]</scope>
</reference>
<keyword evidence="2" id="KW-1185">Reference proteome</keyword>
<organism evidence="1 2">
    <name type="scientific">Knipowitschia caucasica</name>
    <name type="common">Caucasian dwarf goby</name>
    <name type="synonym">Pomatoschistus caucasicus</name>
    <dbReference type="NCBI Taxonomy" id="637954"/>
    <lineage>
        <taxon>Eukaryota</taxon>
        <taxon>Metazoa</taxon>
        <taxon>Chordata</taxon>
        <taxon>Craniata</taxon>
        <taxon>Vertebrata</taxon>
        <taxon>Euteleostomi</taxon>
        <taxon>Actinopterygii</taxon>
        <taxon>Neopterygii</taxon>
        <taxon>Teleostei</taxon>
        <taxon>Neoteleostei</taxon>
        <taxon>Acanthomorphata</taxon>
        <taxon>Gobiaria</taxon>
        <taxon>Gobiiformes</taxon>
        <taxon>Gobioidei</taxon>
        <taxon>Gobiidae</taxon>
        <taxon>Gobiinae</taxon>
        <taxon>Knipowitschia</taxon>
    </lineage>
</organism>
<protein>
    <submittedName>
        <fullName evidence="1">Uncharacterized protein</fullName>
    </submittedName>
</protein>
<accession>A0AAV2K961</accession>
<dbReference type="Gene3D" id="1.20.5.340">
    <property type="match status" value="1"/>
</dbReference>
<dbReference type="AlphaFoldDB" id="A0AAV2K961"/>
<dbReference type="PANTHER" id="PTHR23039:SF3">
    <property type="entry name" value="NHS-LIKE PROTEIN 1"/>
    <property type="match status" value="1"/>
</dbReference>
<dbReference type="FunFam" id="1.20.5.340:FF:000049">
    <property type="entry name" value="NHS-like protein 1"/>
    <property type="match status" value="1"/>
</dbReference>
<dbReference type="EMBL" id="OZ035839">
    <property type="protein sequence ID" value="CAL1586460.1"/>
    <property type="molecule type" value="Genomic_DNA"/>
</dbReference>
<evidence type="ECO:0000313" key="2">
    <source>
        <dbReference type="Proteomes" id="UP001497482"/>
    </source>
</evidence>
<dbReference type="GO" id="GO:0030154">
    <property type="term" value="P:cell differentiation"/>
    <property type="evidence" value="ECO:0007669"/>
    <property type="project" value="TreeGrafter"/>
</dbReference>
<proteinExistence type="predicted"/>
<name>A0AAV2K961_KNICA</name>